<comment type="pathway">
    <text evidence="1">Lipid metabolism.</text>
</comment>
<sequence>MRFIDKIRSAREYVVFYVGLALLASISLLWSIFALPMNIIFPIKWRKLTGRWVISMGFRLYLRALSALGACHFDISALDTLSDESPMVIAPNHPSLLDAIMILSRMPRLACIMKAELVDNPFFGAGARLACYIRNDALRHMLHLAVEELRGGSHLLLFPEGTRSHPLPIGTIRGSIALIAKQAHVPIQTILITADSPFLGKGWPFFRKPAMPIHYRIEIGRRFDPPTDVRRSIAELEAYFHSALPSEPCAPSVAAVDEC</sequence>
<dbReference type="STRING" id="743299.Acife_2840"/>
<dbReference type="EMBL" id="CP002985">
    <property type="protein sequence ID" value="AEM48915.1"/>
    <property type="molecule type" value="Genomic_DNA"/>
</dbReference>
<dbReference type="CDD" id="cd07989">
    <property type="entry name" value="LPLAT_AGPAT-like"/>
    <property type="match status" value="1"/>
</dbReference>
<proteinExistence type="predicted"/>
<evidence type="ECO:0000256" key="3">
    <source>
        <dbReference type="ARBA" id="ARBA00023315"/>
    </source>
</evidence>
<feature type="domain" description="Phospholipid/glycerol acyltransferase" evidence="5">
    <location>
        <begin position="87"/>
        <end position="195"/>
    </location>
</feature>
<dbReference type="KEGG" id="afi:Acife_2840"/>
<keyword evidence="4" id="KW-0812">Transmembrane</keyword>
<reference evidence="6 7" key="1">
    <citation type="journal article" date="2011" name="J. Bacteriol.">
        <title>Draft genome of the psychrotolerant acidophile Acidithiobacillus ferrivorans SS3.</title>
        <authorList>
            <person name="Liljeqvist M."/>
            <person name="Valdes J."/>
            <person name="Holmes D.S."/>
            <person name="Dopson M."/>
        </authorList>
    </citation>
    <scope>NUCLEOTIDE SEQUENCE [LARGE SCALE GENOMIC DNA]</scope>
    <source>
        <strain evidence="6 7">SS3</strain>
    </source>
</reference>
<evidence type="ECO:0000259" key="5">
    <source>
        <dbReference type="SMART" id="SM00563"/>
    </source>
</evidence>
<dbReference type="InterPro" id="IPR002123">
    <property type="entry name" value="Plipid/glycerol_acylTrfase"/>
</dbReference>
<gene>
    <name evidence="6" type="ORF">Acife_2840</name>
</gene>
<organism evidence="6 7">
    <name type="scientific">Acidithiobacillus ferrivorans SS3</name>
    <dbReference type="NCBI Taxonomy" id="743299"/>
    <lineage>
        <taxon>Bacteria</taxon>
        <taxon>Pseudomonadati</taxon>
        <taxon>Pseudomonadota</taxon>
        <taxon>Acidithiobacillia</taxon>
        <taxon>Acidithiobacillales</taxon>
        <taxon>Acidithiobacillaceae</taxon>
        <taxon>Acidithiobacillus</taxon>
    </lineage>
</organism>
<dbReference type="GO" id="GO:0003841">
    <property type="term" value="F:1-acylglycerol-3-phosphate O-acyltransferase activity"/>
    <property type="evidence" value="ECO:0007669"/>
    <property type="project" value="TreeGrafter"/>
</dbReference>
<dbReference type="Proteomes" id="UP000009220">
    <property type="component" value="Chromosome"/>
</dbReference>
<evidence type="ECO:0000313" key="6">
    <source>
        <dbReference type="EMBL" id="AEM48915.1"/>
    </source>
</evidence>
<dbReference type="AlphaFoldDB" id="G0JSK7"/>
<dbReference type="SMART" id="SM00563">
    <property type="entry name" value="PlsC"/>
    <property type="match status" value="1"/>
</dbReference>
<keyword evidence="4" id="KW-0472">Membrane</keyword>
<keyword evidence="4" id="KW-1133">Transmembrane helix</keyword>
<dbReference type="eggNOG" id="COG0204">
    <property type="taxonomic scope" value="Bacteria"/>
</dbReference>
<dbReference type="PANTHER" id="PTHR10434:SF66">
    <property type="entry name" value="PHOSPHOLIPID_GLYCEROL ACYLTRANSFERASE DOMAIN-CONTAINING PROTEIN"/>
    <property type="match status" value="1"/>
</dbReference>
<dbReference type="GO" id="GO:0006654">
    <property type="term" value="P:phosphatidic acid biosynthetic process"/>
    <property type="evidence" value="ECO:0007669"/>
    <property type="project" value="TreeGrafter"/>
</dbReference>
<dbReference type="PANTHER" id="PTHR10434">
    <property type="entry name" value="1-ACYL-SN-GLYCEROL-3-PHOSPHATE ACYLTRANSFERASE"/>
    <property type="match status" value="1"/>
</dbReference>
<evidence type="ECO:0000313" key="7">
    <source>
        <dbReference type="Proteomes" id="UP000009220"/>
    </source>
</evidence>
<keyword evidence="3 6" id="KW-0012">Acyltransferase</keyword>
<dbReference type="HOGENOM" id="CLU_078753_0_0_6"/>
<feature type="transmembrane region" description="Helical" evidence="4">
    <location>
        <begin position="15"/>
        <end position="41"/>
    </location>
</feature>
<evidence type="ECO:0000256" key="4">
    <source>
        <dbReference type="SAM" id="Phobius"/>
    </source>
</evidence>
<dbReference type="SUPFAM" id="SSF69593">
    <property type="entry name" value="Glycerol-3-phosphate (1)-acyltransferase"/>
    <property type="match status" value="1"/>
</dbReference>
<evidence type="ECO:0000256" key="2">
    <source>
        <dbReference type="ARBA" id="ARBA00022679"/>
    </source>
</evidence>
<protein>
    <submittedName>
        <fullName evidence="6">Phospholipid/glycerol acyltransferase</fullName>
    </submittedName>
</protein>
<keyword evidence="2 6" id="KW-0808">Transferase</keyword>
<evidence type="ECO:0000256" key="1">
    <source>
        <dbReference type="ARBA" id="ARBA00005189"/>
    </source>
</evidence>
<accession>G0JSK7</accession>
<name>G0JSK7_9PROT</name>
<dbReference type="Pfam" id="PF01553">
    <property type="entry name" value="Acyltransferase"/>
    <property type="match status" value="1"/>
</dbReference>